<reference evidence="1" key="1">
    <citation type="submission" date="2024-07" db="EMBL/GenBank/DDBJ databases">
        <authorList>
            <person name="Bringhurst R.M."/>
            <person name="Homer T.E."/>
        </authorList>
    </citation>
    <scope>NUCLEOTIDE SEQUENCE</scope>
</reference>
<organism evidence="1">
    <name type="scientific">Pseudomonas phage HRDY3</name>
    <dbReference type="NCBI Taxonomy" id="3236930"/>
    <lineage>
        <taxon>Viruses</taxon>
    </lineage>
</organism>
<accession>A0AB39CDU1</accession>
<evidence type="ECO:0000313" key="1">
    <source>
        <dbReference type="EMBL" id="XDJ15071.1"/>
    </source>
</evidence>
<dbReference type="EMBL" id="PQ015379">
    <property type="protein sequence ID" value="XDJ15071.1"/>
    <property type="molecule type" value="Genomic_DNA"/>
</dbReference>
<protein>
    <submittedName>
        <fullName evidence="1">Uncharacterized protein</fullName>
    </submittedName>
</protein>
<proteinExistence type="predicted"/>
<name>A0AB39CDU1_9VIRU</name>
<sequence>MEVLISLAGKAGSDERWDAIPEVRFDKAKEGRPLKATGKKKRRKIRLKSGLIDTPLEGAEKRQMDIQDTVRCP</sequence>